<keyword evidence="2" id="KW-0812">Transmembrane</keyword>
<dbReference type="PANTHER" id="PTHR45889:SF8">
    <property type="entry name" value="IG-LIKE DOMAIN-CONTAINING PROTEIN"/>
    <property type="match status" value="1"/>
</dbReference>
<dbReference type="OrthoDB" id="6272054at2759"/>
<keyword evidence="2" id="KW-0472">Membrane</keyword>
<proteinExistence type="predicted"/>
<protein>
    <recommendedName>
        <fullName evidence="5">Ig-like domain-containing protein</fullName>
    </recommendedName>
</protein>
<evidence type="ECO:0008006" key="5">
    <source>
        <dbReference type="Google" id="ProtNLM"/>
    </source>
</evidence>
<dbReference type="SUPFAM" id="SSF48726">
    <property type="entry name" value="Immunoglobulin"/>
    <property type="match status" value="2"/>
</dbReference>
<dbReference type="PANTHER" id="PTHR45889">
    <property type="entry name" value="IG-LIKE DOMAIN-CONTAINING PROTEIN"/>
    <property type="match status" value="1"/>
</dbReference>
<accession>A0A2G8K793</accession>
<reference evidence="3 4" key="1">
    <citation type="journal article" date="2017" name="PLoS Biol.">
        <title>The sea cucumber genome provides insights into morphological evolution and visceral regeneration.</title>
        <authorList>
            <person name="Zhang X."/>
            <person name="Sun L."/>
            <person name="Yuan J."/>
            <person name="Sun Y."/>
            <person name="Gao Y."/>
            <person name="Zhang L."/>
            <person name="Li S."/>
            <person name="Dai H."/>
            <person name="Hamel J.F."/>
            <person name="Liu C."/>
            <person name="Yu Y."/>
            <person name="Liu S."/>
            <person name="Lin W."/>
            <person name="Guo K."/>
            <person name="Jin S."/>
            <person name="Xu P."/>
            <person name="Storey K.B."/>
            <person name="Huan P."/>
            <person name="Zhang T."/>
            <person name="Zhou Y."/>
            <person name="Zhang J."/>
            <person name="Lin C."/>
            <person name="Li X."/>
            <person name="Xing L."/>
            <person name="Huo D."/>
            <person name="Sun M."/>
            <person name="Wang L."/>
            <person name="Mercier A."/>
            <person name="Li F."/>
            <person name="Yang H."/>
            <person name="Xiang J."/>
        </authorList>
    </citation>
    <scope>NUCLEOTIDE SEQUENCE [LARGE SCALE GENOMIC DNA]</scope>
    <source>
        <strain evidence="3">Shaxun</strain>
        <tissue evidence="3">Muscle</tissue>
    </source>
</reference>
<feature type="compositionally biased region" description="Basic and acidic residues" evidence="1">
    <location>
        <begin position="532"/>
        <end position="549"/>
    </location>
</feature>
<sequence length="637" mass="70983">MPISSARTINSNADSRYSIVGTGLQYNLQIRDVEVGDTSYYKCRYYNGQFFDSQIAELSVFDESRTPRCQYQPLNPEVGAMVSISCAPGSPASRSSLTLWRGTHGYQVTNLNRQSDGSIIYRFQLRENDNNREYTCNNGKYDNIHNCSVTPLSIKSTISFTPGVNYGMPGDEIRFSCQATGVPAFSSYRWLLGVGASTLRITTSVGRYIFSTNGDSARLTILGLKLSDNNTAVRCVAVNNLGHREMALGKIIVQSSHHIPTEVKTTAEPIAVQTTQHGSVVHEFPLDVTTVMDLGEEKAVLKSEPPIEGVSSENTSQKDNSTNVKISLNKSPNKKNSVALPIILTLLFVLVIVIIIIFIILIKKTDKPPPELLKRLSLRKPAVLKRISVRRPQFLERFTIRKSWQGAKLKVEAGVDALQKRATWGGRPNENEEKRKSLRDQIEVVVNPPPPEWKLKVEDVNKAQRNRLMSHHAPTGGYSAKEKDLLNSLMTGTIQMKTLERVEGIDIISVNPGDVESQPGSDIEEEGTYGISDKERERKGKLCDSQDKEERPKIATIVTNDTDAQSRSETENTKQNMEVEVVYANSSVAMGKENDNEDSLQADVRGSEICGIGLKNIRSMGRQRYHPNRGKDRLCRY</sequence>
<dbReference type="InterPro" id="IPR013783">
    <property type="entry name" value="Ig-like_fold"/>
</dbReference>
<gene>
    <name evidence="3" type="ORF">BSL78_19303</name>
</gene>
<evidence type="ECO:0000256" key="2">
    <source>
        <dbReference type="SAM" id="Phobius"/>
    </source>
</evidence>
<evidence type="ECO:0000256" key="1">
    <source>
        <dbReference type="SAM" id="MobiDB-lite"/>
    </source>
</evidence>
<feature type="compositionally biased region" description="Polar residues" evidence="1">
    <location>
        <begin position="311"/>
        <end position="330"/>
    </location>
</feature>
<evidence type="ECO:0000313" key="4">
    <source>
        <dbReference type="Proteomes" id="UP000230750"/>
    </source>
</evidence>
<dbReference type="EMBL" id="MRZV01000820">
    <property type="protein sequence ID" value="PIK43842.1"/>
    <property type="molecule type" value="Genomic_DNA"/>
</dbReference>
<keyword evidence="4" id="KW-1185">Reference proteome</keyword>
<dbReference type="Proteomes" id="UP000230750">
    <property type="component" value="Unassembled WGS sequence"/>
</dbReference>
<dbReference type="InterPro" id="IPR036179">
    <property type="entry name" value="Ig-like_dom_sf"/>
</dbReference>
<feature type="region of interest" description="Disordered" evidence="1">
    <location>
        <begin position="510"/>
        <end position="549"/>
    </location>
</feature>
<dbReference type="Gene3D" id="2.60.40.10">
    <property type="entry name" value="Immunoglobulins"/>
    <property type="match status" value="1"/>
</dbReference>
<comment type="caution">
    <text evidence="3">The sequence shown here is derived from an EMBL/GenBank/DDBJ whole genome shotgun (WGS) entry which is preliminary data.</text>
</comment>
<feature type="transmembrane region" description="Helical" evidence="2">
    <location>
        <begin position="338"/>
        <end position="362"/>
    </location>
</feature>
<feature type="region of interest" description="Disordered" evidence="1">
    <location>
        <begin position="305"/>
        <end position="330"/>
    </location>
</feature>
<evidence type="ECO:0000313" key="3">
    <source>
        <dbReference type="EMBL" id="PIK43842.1"/>
    </source>
</evidence>
<dbReference type="AlphaFoldDB" id="A0A2G8K793"/>
<name>A0A2G8K793_STIJA</name>
<keyword evidence="2" id="KW-1133">Transmembrane helix</keyword>
<organism evidence="3 4">
    <name type="scientific">Stichopus japonicus</name>
    <name type="common">Sea cucumber</name>
    <dbReference type="NCBI Taxonomy" id="307972"/>
    <lineage>
        <taxon>Eukaryota</taxon>
        <taxon>Metazoa</taxon>
        <taxon>Echinodermata</taxon>
        <taxon>Eleutherozoa</taxon>
        <taxon>Echinozoa</taxon>
        <taxon>Holothuroidea</taxon>
        <taxon>Aspidochirotacea</taxon>
        <taxon>Aspidochirotida</taxon>
        <taxon>Stichopodidae</taxon>
        <taxon>Apostichopus</taxon>
    </lineage>
</organism>